<accession>A0A7X0P1Q3</accession>
<dbReference type="SUPFAM" id="SSF47413">
    <property type="entry name" value="lambda repressor-like DNA-binding domains"/>
    <property type="match status" value="1"/>
</dbReference>
<dbReference type="GO" id="GO:0000976">
    <property type="term" value="F:transcription cis-regulatory region binding"/>
    <property type="evidence" value="ECO:0007669"/>
    <property type="project" value="TreeGrafter"/>
</dbReference>
<proteinExistence type="predicted"/>
<feature type="domain" description="HTH lacI-type" evidence="4">
    <location>
        <begin position="1"/>
        <end position="57"/>
    </location>
</feature>
<comment type="caution">
    <text evidence="5">The sequence shown here is derived from an EMBL/GenBank/DDBJ whole genome shotgun (WGS) entry which is preliminary data.</text>
</comment>
<evidence type="ECO:0000256" key="1">
    <source>
        <dbReference type="ARBA" id="ARBA00023015"/>
    </source>
</evidence>
<evidence type="ECO:0000259" key="4">
    <source>
        <dbReference type="PROSITE" id="PS50932"/>
    </source>
</evidence>
<dbReference type="Gene3D" id="1.10.260.40">
    <property type="entry name" value="lambda repressor-like DNA-binding domains"/>
    <property type="match status" value="1"/>
</dbReference>
<evidence type="ECO:0000256" key="3">
    <source>
        <dbReference type="ARBA" id="ARBA00023163"/>
    </source>
</evidence>
<organism evidence="5 6">
    <name type="scientific">Nonomuraea rubra</name>
    <dbReference type="NCBI Taxonomy" id="46180"/>
    <lineage>
        <taxon>Bacteria</taxon>
        <taxon>Bacillati</taxon>
        <taxon>Actinomycetota</taxon>
        <taxon>Actinomycetes</taxon>
        <taxon>Streptosporangiales</taxon>
        <taxon>Streptosporangiaceae</taxon>
        <taxon>Nonomuraea</taxon>
    </lineage>
</organism>
<keyword evidence="1" id="KW-0805">Transcription regulation</keyword>
<keyword evidence="3" id="KW-0804">Transcription</keyword>
<dbReference type="InterPro" id="IPR000843">
    <property type="entry name" value="HTH_LacI"/>
</dbReference>
<gene>
    <name evidence="5" type="ORF">HD593_008465</name>
</gene>
<dbReference type="AlphaFoldDB" id="A0A7X0P1Q3"/>
<keyword evidence="6" id="KW-1185">Reference proteome</keyword>
<protein>
    <submittedName>
        <fullName evidence="5">LacI family transcriptional regulator</fullName>
    </submittedName>
</protein>
<dbReference type="PANTHER" id="PTHR30146">
    <property type="entry name" value="LACI-RELATED TRANSCRIPTIONAL REPRESSOR"/>
    <property type="match status" value="1"/>
</dbReference>
<dbReference type="SMART" id="SM00354">
    <property type="entry name" value="HTH_LACI"/>
    <property type="match status" value="1"/>
</dbReference>
<dbReference type="InterPro" id="IPR046335">
    <property type="entry name" value="LacI/GalR-like_sensor"/>
</dbReference>
<name>A0A7X0P1Q3_9ACTN</name>
<dbReference type="InterPro" id="IPR010982">
    <property type="entry name" value="Lambda_DNA-bd_dom_sf"/>
</dbReference>
<reference evidence="5 6" key="1">
    <citation type="submission" date="2020-08" db="EMBL/GenBank/DDBJ databases">
        <title>Sequencing the genomes of 1000 actinobacteria strains.</title>
        <authorList>
            <person name="Klenk H.-P."/>
        </authorList>
    </citation>
    <scope>NUCLEOTIDE SEQUENCE [LARGE SCALE GENOMIC DNA]</scope>
    <source>
        <strain evidence="5 6">DSM 43768</strain>
    </source>
</reference>
<dbReference type="EMBL" id="JACHMI010000001">
    <property type="protein sequence ID" value="MBB6553670.1"/>
    <property type="molecule type" value="Genomic_DNA"/>
</dbReference>
<evidence type="ECO:0000313" key="6">
    <source>
        <dbReference type="Proteomes" id="UP000565579"/>
    </source>
</evidence>
<dbReference type="PROSITE" id="PS50932">
    <property type="entry name" value="HTH_LACI_2"/>
    <property type="match status" value="1"/>
</dbReference>
<dbReference type="PANTHER" id="PTHR30146:SF109">
    <property type="entry name" value="HTH-TYPE TRANSCRIPTIONAL REGULATOR GALS"/>
    <property type="match status" value="1"/>
</dbReference>
<dbReference type="Pfam" id="PF13377">
    <property type="entry name" value="Peripla_BP_3"/>
    <property type="match status" value="1"/>
</dbReference>
<dbReference type="CDD" id="cd01392">
    <property type="entry name" value="HTH_LacI"/>
    <property type="match status" value="1"/>
</dbReference>
<dbReference type="Gene3D" id="3.40.50.2300">
    <property type="match status" value="3"/>
</dbReference>
<dbReference type="SUPFAM" id="SSF53822">
    <property type="entry name" value="Periplasmic binding protein-like I"/>
    <property type="match status" value="1"/>
</dbReference>
<dbReference type="RefSeq" id="WP_185108005.1">
    <property type="nucleotide sequence ID" value="NZ_BAAAXY010000160.1"/>
</dbReference>
<dbReference type="Pfam" id="PF00356">
    <property type="entry name" value="LacI"/>
    <property type="match status" value="1"/>
</dbReference>
<sequence length="340" mass="35025">MTLRDVAERALVSPTTVSFVLSGRRDMRISPATEERVLQAARALGYRRTAPAIGVVSDATGHTAGEILRGCVAAAGDHGHAVLAAHGADRPQALAARGVRGFVHVSTATAAYAAPLALRGRRLVTVRTAGPAPRTPAVLTDDTQAPAVLTDGTRAPAVLADDAQPPAVLTDDTQAGRAAVAALTAAGHTTGIWLAGQALPGSGARRLSGIRTELRSAGSRLAGHVRCDWTPDEARTALAHLFGTGVRPTALIAMNDRVAMGAYQAAGAAGLSIPHDVSVISFGDSDLARWLHPGLSSVDLAYFGAGRLAVELLLAERVRAGAHRLPAELRARQSVGPPSR</sequence>
<evidence type="ECO:0000256" key="2">
    <source>
        <dbReference type="ARBA" id="ARBA00023125"/>
    </source>
</evidence>
<dbReference type="InterPro" id="IPR028082">
    <property type="entry name" value="Peripla_BP_I"/>
</dbReference>
<dbReference type="PROSITE" id="PS00356">
    <property type="entry name" value="HTH_LACI_1"/>
    <property type="match status" value="1"/>
</dbReference>
<dbReference type="GO" id="GO:0003700">
    <property type="term" value="F:DNA-binding transcription factor activity"/>
    <property type="evidence" value="ECO:0007669"/>
    <property type="project" value="TreeGrafter"/>
</dbReference>
<evidence type="ECO:0000313" key="5">
    <source>
        <dbReference type="EMBL" id="MBB6553670.1"/>
    </source>
</evidence>
<keyword evidence="2" id="KW-0238">DNA-binding</keyword>
<dbReference type="Proteomes" id="UP000565579">
    <property type="component" value="Unassembled WGS sequence"/>
</dbReference>